<sequence>MMSSHKNVLKLLGCCMEFVKPVIVCEYAGQGPLQLEDKDGTPLPWSARLKIGKEIADAVAYLHSAFPRVIINRDINPRNIFLDENGTAKLSSFCLSISIPEGESSVFDDKVFSGVSVDPAYNGTGLVSDKFDVYSFGVTMLFFLGGELALVWLSALIGEFGFPFPAYVEELADQFLYVIDSSIWNGESEASALQVEAFFGLALRCVRFPPGQEVLTMIDVAKELKGMEDLDSKQQSSQNLNAEAGSSQLPEPLITDVKKRKGKEIMY</sequence>
<keyword evidence="1" id="KW-0547">Nucleotide-binding</keyword>
<dbReference type="GO" id="GO:0005524">
    <property type="term" value="F:ATP binding"/>
    <property type="evidence" value="ECO:0007669"/>
    <property type="project" value="UniProtKB-KW"/>
</dbReference>
<evidence type="ECO:0000256" key="1">
    <source>
        <dbReference type="ARBA" id="ARBA00022741"/>
    </source>
</evidence>
<keyword evidence="6" id="KW-1185">Reference proteome</keyword>
<dbReference type="GO" id="GO:0005886">
    <property type="term" value="C:plasma membrane"/>
    <property type="evidence" value="ECO:0007669"/>
    <property type="project" value="TreeGrafter"/>
</dbReference>
<keyword evidence="3" id="KW-1133">Transmembrane helix</keyword>
<evidence type="ECO:0000259" key="4">
    <source>
        <dbReference type="PROSITE" id="PS50011"/>
    </source>
</evidence>
<protein>
    <recommendedName>
        <fullName evidence="4">Protein kinase domain-containing protein</fullName>
    </recommendedName>
</protein>
<feature type="domain" description="Protein kinase" evidence="4">
    <location>
        <begin position="1"/>
        <end position="267"/>
    </location>
</feature>
<evidence type="ECO:0000256" key="3">
    <source>
        <dbReference type="SAM" id="Phobius"/>
    </source>
</evidence>
<dbReference type="OrthoDB" id="75710at2759"/>
<organism evidence="5 6">
    <name type="scientific">Arabis alpina</name>
    <name type="common">Alpine rock-cress</name>
    <dbReference type="NCBI Taxonomy" id="50452"/>
    <lineage>
        <taxon>Eukaryota</taxon>
        <taxon>Viridiplantae</taxon>
        <taxon>Streptophyta</taxon>
        <taxon>Embryophyta</taxon>
        <taxon>Tracheophyta</taxon>
        <taxon>Spermatophyta</taxon>
        <taxon>Magnoliopsida</taxon>
        <taxon>eudicotyledons</taxon>
        <taxon>Gunneridae</taxon>
        <taxon>Pentapetalae</taxon>
        <taxon>rosids</taxon>
        <taxon>malvids</taxon>
        <taxon>Brassicales</taxon>
        <taxon>Brassicaceae</taxon>
        <taxon>Arabideae</taxon>
        <taxon>Arabis</taxon>
    </lineage>
</organism>
<dbReference type="PANTHER" id="PTHR27005:SF510">
    <property type="entry name" value="PROTEIN KINASE DOMAIN-CONTAINING PROTEIN"/>
    <property type="match status" value="1"/>
</dbReference>
<dbReference type="SUPFAM" id="SSF56112">
    <property type="entry name" value="Protein kinase-like (PK-like)"/>
    <property type="match status" value="1"/>
</dbReference>
<dbReference type="InterPro" id="IPR045274">
    <property type="entry name" value="WAK-like"/>
</dbReference>
<evidence type="ECO:0000313" key="6">
    <source>
        <dbReference type="Proteomes" id="UP000029120"/>
    </source>
</evidence>
<accession>A0A087GYP1</accession>
<feature type="transmembrane region" description="Helical" evidence="3">
    <location>
        <begin position="133"/>
        <end position="155"/>
    </location>
</feature>
<name>A0A087GYP1_ARAAL</name>
<dbReference type="AlphaFoldDB" id="A0A087GYP1"/>
<evidence type="ECO:0000313" key="5">
    <source>
        <dbReference type="EMBL" id="KFK34993.1"/>
    </source>
</evidence>
<dbReference type="PANTHER" id="PTHR27005">
    <property type="entry name" value="WALL-ASSOCIATED RECEPTOR KINASE-LIKE 21"/>
    <property type="match status" value="1"/>
</dbReference>
<dbReference type="InterPro" id="IPR011009">
    <property type="entry name" value="Kinase-like_dom_sf"/>
</dbReference>
<dbReference type="eggNOG" id="KOG1187">
    <property type="taxonomic scope" value="Eukaryota"/>
</dbReference>
<dbReference type="Proteomes" id="UP000029120">
    <property type="component" value="Chromosome 5"/>
</dbReference>
<dbReference type="InterPro" id="IPR001245">
    <property type="entry name" value="Ser-Thr/Tyr_kinase_cat_dom"/>
</dbReference>
<dbReference type="PROSITE" id="PS50011">
    <property type="entry name" value="PROTEIN_KINASE_DOM"/>
    <property type="match status" value="1"/>
</dbReference>
<reference evidence="6" key="1">
    <citation type="journal article" date="2015" name="Nat. Plants">
        <title>Genome expansion of Arabis alpina linked with retrotransposition and reduced symmetric DNA methylation.</title>
        <authorList>
            <person name="Willing E.M."/>
            <person name="Rawat V."/>
            <person name="Mandakova T."/>
            <person name="Maumus F."/>
            <person name="James G.V."/>
            <person name="Nordstroem K.J."/>
            <person name="Becker C."/>
            <person name="Warthmann N."/>
            <person name="Chica C."/>
            <person name="Szarzynska B."/>
            <person name="Zytnicki M."/>
            <person name="Albani M.C."/>
            <person name="Kiefer C."/>
            <person name="Bergonzi S."/>
            <person name="Castaings L."/>
            <person name="Mateos J.L."/>
            <person name="Berns M.C."/>
            <person name="Bujdoso N."/>
            <person name="Piofczyk T."/>
            <person name="de Lorenzo L."/>
            <person name="Barrero-Sicilia C."/>
            <person name="Mateos I."/>
            <person name="Piednoel M."/>
            <person name="Hagmann J."/>
            <person name="Chen-Min-Tao R."/>
            <person name="Iglesias-Fernandez R."/>
            <person name="Schuster S.C."/>
            <person name="Alonso-Blanco C."/>
            <person name="Roudier F."/>
            <person name="Carbonero P."/>
            <person name="Paz-Ares J."/>
            <person name="Davis S.J."/>
            <person name="Pecinka A."/>
            <person name="Quesneville H."/>
            <person name="Colot V."/>
            <person name="Lysak M.A."/>
            <person name="Weigel D."/>
            <person name="Coupland G."/>
            <person name="Schneeberger K."/>
        </authorList>
    </citation>
    <scope>NUCLEOTIDE SEQUENCE [LARGE SCALE GENOMIC DNA]</scope>
    <source>
        <strain evidence="6">cv. Pajares</strain>
    </source>
</reference>
<gene>
    <name evidence="5" type="ordered locus">AALP_Aa5g220200</name>
</gene>
<dbReference type="Pfam" id="PF07714">
    <property type="entry name" value="PK_Tyr_Ser-Thr"/>
    <property type="match status" value="1"/>
</dbReference>
<dbReference type="EMBL" id="CM002873">
    <property type="protein sequence ID" value="KFK34993.1"/>
    <property type="molecule type" value="Genomic_DNA"/>
</dbReference>
<evidence type="ECO:0000256" key="2">
    <source>
        <dbReference type="ARBA" id="ARBA00022840"/>
    </source>
</evidence>
<keyword evidence="2" id="KW-0067">ATP-binding</keyword>
<dbReference type="Gramene" id="KFK34993">
    <property type="protein sequence ID" value="KFK34993"/>
    <property type="gene ID" value="AALP_AA5G220200"/>
</dbReference>
<dbReference type="GO" id="GO:0004713">
    <property type="term" value="F:protein tyrosine kinase activity"/>
    <property type="evidence" value="ECO:0007669"/>
    <property type="project" value="InterPro"/>
</dbReference>
<dbReference type="InterPro" id="IPR000719">
    <property type="entry name" value="Prot_kinase_dom"/>
</dbReference>
<proteinExistence type="predicted"/>
<dbReference type="Gene3D" id="1.10.510.10">
    <property type="entry name" value="Transferase(Phosphotransferase) domain 1"/>
    <property type="match status" value="1"/>
</dbReference>
<keyword evidence="3" id="KW-0812">Transmembrane</keyword>
<keyword evidence="3" id="KW-0472">Membrane</keyword>
<dbReference type="OMA" id="PRVIINR"/>
<dbReference type="GO" id="GO:0004674">
    <property type="term" value="F:protein serine/threonine kinase activity"/>
    <property type="evidence" value="ECO:0007669"/>
    <property type="project" value="TreeGrafter"/>
</dbReference>
<dbReference type="SMART" id="SM00219">
    <property type="entry name" value="TyrKc"/>
    <property type="match status" value="1"/>
</dbReference>
<dbReference type="GO" id="GO:0007166">
    <property type="term" value="P:cell surface receptor signaling pathway"/>
    <property type="evidence" value="ECO:0007669"/>
    <property type="project" value="InterPro"/>
</dbReference>
<dbReference type="InterPro" id="IPR020635">
    <property type="entry name" value="Tyr_kinase_cat_dom"/>
</dbReference>